<feature type="compositionally biased region" description="Pro residues" evidence="1">
    <location>
        <begin position="439"/>
        <end position="449"/>
    </location>
</feature>
<dbReference type="GeneID" id="111117354"/>
<dbReference type="PANTHER" id="PTHR37970">
    <property type="entry name" value="PROTEIN CBG08587"/>
    <property type="match status" value="1"/>
</dbReference>
<accession>A0A8B8CAI8</accession>
<evidence type="ECO:0000313" key="6">
    <source>
        <dbReference type="RefSeq" id="XP_022312158.1"/>
    </source>
</evidence>
<feature type="compositionally biased region" description="Basic and acidic residues" evidence="1">
    <location>
        <begin position="833"/>
        <end position="855"/>
    </location>
</feature>
<evidence type="ECO:0000313" key="3">
    <source>
        <dbReference type="RefSeq" id="XP_022312154.1"/>
    </source>
</evidence>
<feature type="compositionally biased region" description="Basic and acidic residues" evidence="1">
    <location>
        <begin position="894"/>
        <end position="903"/>
    </location>
</feature>
<dbReference type="KEGG" id="cvn:111117354"/>
<protein>
    <submittedName>
        <fullName evidence="3 4">Uncharacterized protein LOC111117354</fullName>
    </submittedName>
</protein>
<dbReference type="RefSeq" id="XP_022312156.1">
    <property type="nucleotide sequence ID" value="XM_022456448.1"/>
</dbReference>
<reference evidence="3 4" key="1">
    <citation type="submission" date="2025-04" db="UniProtKB">
        <authorList>
            <consortium name="RefSeq"/>
        </authorList>
    </citation>
    <scope>IDENTIFICATION</scope>
    <source>
        <tissue evidence="3 4">Whole sample</tissue>
    </source>
</reference>
<feature type="compositionally biased region" description="Polar residues" evidence="1">
    <location>
        <begin position="610"/>
        <end position="620"/>
    </location>
</feature>
<feature type="compositionally biased region" description="Pro residues" evidence="1">
    <location>
        <begin position="801"/>
        <end position="825"/>
    </location>
</feature>
<evidence type="ECO:0000256" key="1">
    <source>
        <dbReference type="SAM" id="MobiDB-lite"/>
    </source>
</evidence>
<feature type="compositionally biased region" description="Polar residues" evidence="1">
    <location>
        <begin position="913"/>
        <end position="928"/>
    </location>
</feature>
<dbReference type="PANTHER" id="PTHR37970:SF1">
    <property type="entry name" value="SERINE-RICH ADHESIN FOR PLATELETS"/>
    <property type="match status" value="1"/>
</dbReference>
<organism evidence="2 3">
    <name type="scientific">Crassostrea virginica</name>
    <name type="common">Eastern oyster</name>
    <dbReference type="NCBI Taxonomy" id="6565"/>
    <lineage>
        <taxon>Eukaryota</taxon>
        <taxon>Metazoa</taxon>
        <taxon>Spiralia</taxon>
        <taxon>Lophotrochozoa</taxon>
        <taxon>Mollusca</taxon>
        <taxon>Bivalvia</taxon>
        <taxon>Autobranchia</taxon>
        <taxon>Pteriomorphia</taxon>
        <taxon>Ostreida</taxon>
        <taxon>Ostreoidea</taxon>
        <taxon>Ostreidae</taxon>
        <taxon>Crassostrea</taxon>
    </lineage>
</organism>
<keyword evidence="2" id="KW-1185">Reference proteome</keyword>
<dbReference type="RefSeq" id="XP_022312154.1">
    <property type="nucleotide sequence ID" value="XM_022456446.1"/>
</dbReference>
<feature type="compositionally biased region" description="Low complexity" evidence="1">
    <location>
        <begin position="937"/>
        <end position="947"/>
    </location>
</feature>
<feature type="compositionally biased region" description="Basic and acidic residues" evidence="1">
    <location>
        <begin position="572"/>
        <end position="588"/>
    </location>
</feature>
<sequence length="1543" mass="170713">MVTQSVMSTACAEFSQNAWKKDLCKHCQRPRAEHSIVGDFNPESTSSPIPTKRTSIIADDVIHQAKRNASLILSELEGRNDGNPEFRKTRTSRSLSVEKEKIQKSVILCSKVTDVKSILVRNGEIQHKGLDIKFLDKEPSVIGEDGGYDNLFLDHEEPPAEEDSNEDISFTEEEREFVLQALHNTIWNSDLKNLNGAEKEAIENDKSHEFEDVKLNSLWKKDRFATLRDCDKLFSQRFGTFPLRKPLGSKSSLEKMFDNEGKLERSSSDCDLHKIEEEGEGTHYETNFSLFEKRRSRSASEMESSKNGASAQPYMDVNITQFNDEMRNGDDDVFEMDNFDAESLFENFTTDIDFDSSTAGMALVDHLNAILARYSDNVSIKGFEDNDFLPDSEVSDSNANSEKILESLRIPKGSIKSKELEAKIVSLATNIRKKKRPAPRPPMAPPPQPTGKASDPSLKKSSPLHSLNGSEPNFKMVPIGKSIIGNNHEKPLSPKRTGDFHDDLVDSKSKSDNNKGKKGITSFFRSFLRRGKDSPDNSNEQITEASSPPKTVVSAPVASAPMLSTPVVSTPEKSKESSPADTKEERKSPQVKTKVLPAVSVSVRKCRTSIIMSASETSALFNGPAPSKSEESNESESMTSSMIKEESESRNEVKSSEGAPVTKPSVPTRPKPPPNPKRPSVSPQHAGREGRSSSSPASERKGSTDGPDRRGSESEGKTGSLERPNKGSLEREITRALSREDSPKKDGENQGVRRRAKSPKRTSAPQKPPHLGKSAENKNTLFAKELEMRLSKSLDTKVNVSPPPGSQKPNPAPHPPALKPEPTPGPTTGQVKDQTEPKEDKKDESEAVTVEKIELPRATSRKSFLGKLGNKKSRAPPRPSSSVKRTKSITDSGGELHAKKIDPSDISGPVLITSMTGGSTLNRRNTISVGEDPSMVSGESTSSGSTAEKYDEWPEFSPLGSLENMYEPIIPKEPPPPPPTGPQKEGDLVAPPPSTVPKSPSEGYLEPVTHRPAVTAAANEQKESEVVIPVAIETIENQSKEVEESAPKSSPEEEAVSEERKKILASQPIYEEINGNGKEVPITAENSTADFHRSLSESLPRDMHRSMMESLTVDMSDSIISTEFPQSSPSQTGVSSGSEPSSACSTLSRPKPLPRKRSKRESNSFEQPYIAMNRPSITSALNETQLRDMLNQLTSMNLQTLRNIYTQYERVFIKEAVSLGVPSAGPLKWTDFDIYGKPVHSSERCVVYNAKLRLSTTNCQLMLLHTKPDLMSSQHATLLKPAIIFSDLIPHSYLTEDFIKTNQLLLNIHTNQTTSAKCFVAVGQFDISDSLSNHMTTHHHGNSQVMVTVEDMMENVLFYMLQILSAISHCLDQGFSLGDANFRDVFMVANSNCSQGDIVAFLPHQRSHDGSHVDSVFCFLDKYLAENMSSRSEYEFGKFVGGVLKVQKMLQCRKIEILPLIRSYVEFLLWGPSETSWQGGLERTSSLEPKLSMWLEKERAGMVHGFARVEERKYSLMEFYRMKFLLKSSAVSLSECVRTHMAF</sequence>
<feature type="region of interest" description="Disordered" evidence="1">
    <location>
        <begin position="430"/>
        <end position="1006"/>
    </location>
</feature>
<dbReference type="Proteomes" id="UP000694844">
    <property type="component" value="Chromosome 10"/>
</dbReference>
<feature type="region of interest" description="Disordered" evidence="1">
    <location>
        <begin position="1122"/>
        <end position="1169"/>
    </location>
</feature>
<feature type="compositionally biased region" description="Basic and acidic residues" evidence="1">
    <location>
        <begin position="698"/>
        <end position="716"/>
    </location>
</feature>
<evidence type="ECO:0000313" key="4">
    <source>
        <dbReference type="RefSeq" id="XP_022312156.1"/>
    </source>
</evidence>
<dbReference type="RefSeq" id="XP_022312157.1">
    <property type="nucleotide sequence ID" value="XM_022456449.1"/>
</dbReference>
<feature type="compositionally biased region" description="Basic and acidic residues" evidence="1">
    <location>
        <begin position="487"/>
        <end position="515"/>
    </location>
</feature>
<feature type="compositionally biased region" description="Low complexity" evidence="1">
    <location>
        <begin position="452"/>
        <end position="467"/>
    </location>
</feature>
<feature type="compositionally biased region" description="Basic and acidic residues" evidence="1">
    <location>
        <begin position="723"/>
        <end position="748"/>
    </location>
</feature>
<feature type="compositionally biased region" description="Low complexity" evidence="1">
    <location>
        <begin position="1125"/>
        <end position="1138"/>
    </location>
</feature>
<feature type="region of interest" description="Disordered" evidence="1">
    <location>
        <begin position="1036"/>
        <end position="1088"/>
    </location>
</feature>
<feature type="compositionally biased region" description="Polar residues" evidence="1">
    <location>
        <begin position="536"/>
        <end position="549"/>
    </location>
</feature>
<proteinExistence type="predicted"/>
<name>A0A8B8CAI8_CRAVI</name>
<dbReference type="OrthoDB" id="6096242at2759"/>
<feature type="compositionally biased region" description="Pro residues" evidence="1">
    <location>
        <begin position="971"/>
        <end position="981"/>
    </location>
</feature>
<feature type="compositionally biased region" description="Pro residues" evidence="1">
    <location>
        <begin position="667"/>
        <end position="677"/>
    </location>
</feature>
<feature type="compositionally biased region" description="Basic and acidic residues" evidence="1">
    <location>
        <begin position="784"/>
        <end position="795"/>
    </location>
</feature>
<gene>
    <name evidence="3 4 5 6" type="primary">LOC111117354</name>
</gene>
<evidence type="ECO:0000313" key="5">
    <source>
        <dbReference type="RefSeq" id="XP_022312157.1"/>
    </source>
</evidence>
<feature type="compositionally biased region" description="Basic and acidic residues" evidence="1">
    <location>
        <begin position="643"/>
        <end position="655"/>
    </location>
</feature>
<evidence type="ECO:0000313" key="2">
    <source>
        <dbReference type="Proteomes" id="UP000694844"/>
    </source>
</evidence>
<dbReference type="RefSeq" id="XP_022312158.1">
    <property type="nucleotide sequence ID" value="XM_022456450.1"/>
</dbReference>